<keyword evidence="2" id="KW-0677">Repeat</keyword>
<dbReference type="InterPro" id="IPR036322">
    <property type="entry name" value="WD40_repeat_dom_sf"/>
</dbReference>
<evidence type="ECO:0000256" key="1">
    <source>
        <dbReference type="ARBA" id="ARBA00022574"/>
    </source>
</evidence>
<comment type="caution">
    <text evidence="4">The sequence shown here is derived from an EMBL/GenBank/DDBJ whole genome shotgun (WGS) entry which is preliminary data.</text>
</comment>
<proteinExistence type="predicted"/>
<dbReference type="PROSITE" id="PS50082">
    <property type="entry name" value="WD_REPEATS_2"/>
    <property type="match status" value="2"/>
</dbReference>
<evidence type="ECO:0008006" key="6">
    <source>
        <dbReference type="Google" id="ProtNLM"/>
    </source>
</evidence>
<dbReference type="PROSITE" id="PS00678">
    <property type="entry name" value="WD_REPEATS_1"/>
    <property type="match status" value="1"/>
</dbReference>
<dbReference type="PANTHER" id="PTHR19854:SF1">
    <property type="entry name" value="GUANINE NUCLEOTIDE-BINDING PROTEIN SUBUNIT BETA-LIKE PROTEIN 1"/>
    <property type="match status" value="1"/>
</dbReference>
<dbReference type="PROSITE" id="PS50294">
    <property type="entry name" value="WD_REPEATS_REGION"/>
    <property type="match status" value="2"/>
</dbReference>
<dbReference type="PANTHER" id="PTHR19854">
    <property type="entry name" value="TRANSDUCIN BETA-LIKE 3"/>
    <property type="match status" value="1"/>
</dbReference>
<dbReference type="Pfam" id="PF00400">
    <property type="entry name" value="WD40"/>
    <property type="match status" value="2"/>
</dbReference>
<dbReference type="InterPro" id="IPR001680">
    <property type="entry name" value="WD40_rpt"/>
</dbReference>
<keyword evidence="1 3" id="KW-0853">WD repeat</keyword>
<organism evidence="4 5">
    <name type="scientific">Canavalia gladiata</name>
    <name type="common">Sword bean</name>
    <name type="synonym">Dolichos gladiatus</name>
    <dbReference type="NCBI Taxonomy" id="3824"/>
    <lineage>
        <taxon>Eukaryota</taxon>
        <taxon>Viridiplantae</taxon>
        <taxon>Streptophyta</taxon>
        <taxon>Embryophyta</taxon>
        <taxon>Tracheophyta</taxon>
        <taxon>Spermatophyta</taxon>
        <taxon>Magnoliopsida</taxon>
        <taxon>eudicotyledons</taxon>
        <taxon>Gunneridae</taxon>
        <taxon>Pentapetalae</taxon>
        <taxon>rosids</taxon>
        <taxon>fabids</taxon>
        <taxon>Fabales</taxon>
        <taxon>Fabaceae</taxon>
        <taxon>Papilionoideae</taxon>
        <taxon>50 kb inversion clade</taxon>
        <taxon>NPAAA clade</taxon>
        <taxon>indigoferoid/millettioid clade</taxon>
        <taxon>Phaseoleae</taxon>
        <taxon>Canavalia</taxon>
    </lineage>
</organism>
<protein>
    <recommendedName>
        <fullName evidence="6">Protein DECREASED SIZE EXCLUSION LIMIT 1</fullName>
    </recommendedName>
</protein>
<feature type="repeat" description="WD" evidence="3">
    <location>
        <begin position="167"/>
        <end position="208"/>
    </location>
</feature>
<gene>
    <name evidence="4" type="ORF">VNO77_11402</name>
</gene>
<accession>A0AAN9QY83</accession>
<evidence type="ECO:0000313" key="4">
    <source>
        <dbReference type="EMBL" id="KAK7351739.1"/>
    </source>
</evidence>
<dbReference type="InterPro" id="IPR015943">
    <property type="entry name" value="WD40/YVTN_repeat-like_dom_sf"/>
</dbReference>
<dbReference type="AlphaFoldDB" id="A0AAN9QY83"/>
<dbReference type="SUPFAM" id="SSF50978">
    <property type="entry name" value="WD40 repeat-like"/>
    <property type="match status" value="1"/>
</dbReference>
<evidence type="ECO:0000256" key="3">
    <source>
        <dbReference type="PROSITE-ProRule" id="PRU00221"/>
    </source>
</evidence>
<keyword evidence="5" id="KW-1185">Reference proteome</keyword>
<dbReference type="PRINTS" id="PR00320">
    <property type="entry name" value="GPROTEINBRPT"/>
</dbReference>
<dbReference type="SMART" id="SM00320">
    <property type="entry name" value="WD40"/>
    <property type="match status" value="5"/>
</dbReference>
<name>A0AAN9QY83_CANGL</name>
<dbReference type="EMBL" id="JAYMYQ010000002">
    <property type="protein sequence ID" value="KAK7351739.1"/>
    <property type="molecule type" value="Genomic_DNA"/>
</dbReference>
<dbReference type="InterPro" id="IPR019775">
    <property type="entry name" value="WD40_repeat_CS"/>
</dbReference>
<sequence length="539" mass="58940">MPAVTRSLQPRICVVVSWNGKPIPKPKLKIPITFVLLLSRESLPLFSLCSREIIGIASSAVDNTTTFFFFISAHAALNLAPFSPDSIETLRRTSRPPNSYPSNSRCHCFCCGRLVAIKEAQTMLLVVLADGWVTVSISPGALFHVPMDHKEAQKMSKRPPPDPVAVLRGHRASVMDISFHPFKPVLFSGSADGELRIWDTLQHRTVSSAWLHSAAHGIIAVASSSSLGTNKLVSQGRDGTTKVWEFDNAGLSRIPSLTIKTNTYHFCKFSTVKNRSVQSKEGKASKDCYGTELVGLSDREILEVEKEEACTDQNCSESFGENIYNEGLQYVSLSGENSSEVEIWDLKSAERFVRLPSSNPSNSSSAYNKGMCMALQLFLPSESQGFLNVLAGYEDGSMLWWDVRNPGVPVTSVKFHSEPVLSICIDGSCKGGISGAADDKIVMLGLDHPSGTCVVKKEISLERPGIAGTSIRPDNKTAATAGWDHRVRIYNYRKGNALAVLKYHHGTCNAVTYSCDCKLMASASEDTTVGLWELYPPRI</sequence>
<feature type="repeat" description="WD" evidence="3">
    <location>
        <begin position="501"/>
        <end position="539"/>
    </location>
</feature>
<evidence type="ECO:0000313" key="5">
    <source>
        <dbReference type="Proteomes" id="UP001367508"/>
    </source>
</evidence>
<evidence type="ECO:0000256" key="2">
    <source>
        <dbReference type="ARBA" id="ARBA00022737"/>
    </source>
</evidence>
<dbReference type="InterPro" id="IPR020472">
    <property type="entry name" value="WD40_PAC1"/>
</dbReference>
<reference evidence="4 5" key="1">
    <citation type="submission" date="2024-01" db="EMBL/GenBank/DDBJ databases">
        <title>The genomes of 5 underutilized Papilionoideae crops provide insights into root nodulation and disease resistanc.</title>
        <authorList>
            <person name="Jiang F."/>
        </authorList>
    </citation>
    <scope>NUCLEOTIDE SEQUENCE [LARGE SCALE GENOMIC DNA]</scope>
    <source>
        <strain evidence="4">LVBAO_FW01</strain>
        <tissue evidence="4">Leaves</tissue>
    </source>
</reference>
<dbReference type="Proteomes" id="UP001367508">
    <property type="component" value="Unassembled WGS sequence"/>
</dbReference>
<dbReference type="Gene3D" id="2.130.10.10">
    <property type="entry name" value="YVTN repeat-like/Quinoprotein amine dehydrogenase"/>
    <property type="match status" value="2"/>
</dbReference>